<gene>
    <name evidence="1" type="ORF">L21SP3_01475</name>
</gene>
<dbReference type="OrthoDB" id="285972at2"/>
<dbReference type="EMBL" id="CP019633">
    <property type="protein sequence ID" value="AQQ09665.1"/>
    <property type="molecule type" value="Genomic_DNA"/>
</dbReference>
<keyword evidence="2" id="KW-1185">Reference proteome</keyword>
<sequence>MDALEQKVTKTLEKSGWRTEVRDGVDMVGYRPRTKKMFYGNMFHLCHDHEIDMVLKHDYSH</sequence>
<accession>A0A1Q2HQZ9</accession>
<proteinExistence type="predicted"/>
<dbReference type="KEGG" id="pbu:L21SP3_01475"/>
<dbReference type="Proteomes" id="UP000188273">
    <property type="component" value="Chromosome"/>
</dbReference>
<organism evidence="1 2">
    <name type="scientific">Sedimentisphaera cyanobacteriorum</name>
    <dbReference type="NCBI Taxonomy" id="1940790"/>
    <lineage>
        <taxon>Bacteria</taxon>
        <taxon>Pseudomonadati</taxon>
        <taxon>Planctomycetota</taxon>
        <taxon>Phycisphaerae</taxon>
        <taxon>Sedimentisphaerales</taxon>
        <taxon>Sedimentisphaeraceae</taxon>
        <taxon>Sedimentisphaera</taxon>
    </lineage>
</organism>
<evidence type="ECO:0000313" key="2">
    <source>
        <dbReference type="Proteomes" id="UP000188273"/>
    </source>
</evidence>
<protein>
    <submittedName>
        <fullName evidence="1">Uncharacterized protein</fullName>
    </submittedName>
</protein>
<reference evidence="2" key="1">
    <citation type="submission" date="2017-02" db="EMBL/GenBank/DDBJ databases">
        <title>Comparative genomics and description of representatives of a novel lineage of planctomycetes thriving in anoxic sediments.</title>
        <authorList>
            <person name="Spring S."/>
            <person name="Bunk B."/>
            <person name="Sproer C."/>
            <person name="Klenk H.-P."/>
        </authorList>
    </citation>
    <scope>NUCLEOTIDE SEQUENCE [LARGE SCALE GENOMIC DNA]</scope>
    <source>
        <strain evidence="2">L21-RPul-D3</strain>
    </source>
</reference>
<name>A0A1Q2HQZ9_9BACT</name>
<dbReference type="AlphaFoldDB" id="A0A1Q2HQZ9"/>
<evidence type="ECO:0000313" key="1">
    <source>
        <dbReference type="EMBL" id="AQQ09665.1"/>
    </source>
</evidence>
<dbReference type="RefSeq" id="WP_077540241.1">
    <property type="nucleotide sequence ID" value="NZ_CP019633.1"/>
</dbReference>